<evidence type="ECO:0000313" key="1">
    <source>
        <dbReference type="EMBL" id="RKF83814.1"/>
    </source>
</evidence>
<dbReference type="EMBL" id="MCBQ01000807">
    <property type="protein sequence ID" value="RKF83814.1"/>
    <property type="molecule type" value="Genomic_DNA"/>
</dbReference>
<keyword evidence="2" id="KW-1185">Reference proteome</keyword>
<dbReference type="AlphaFoldDB" id="A0A420JAJ3"/>
<sequence length="58" mass="7188">MRLLRRPFYHHHLLIRLHLKQGSLPLHSSTMMLLWTLVSSRLIHHYTYLRRRLRSRMG</sequence>
<comment type="caution">
    <text evidence="1">The sequence shown here is derived from an EMBL/GenBank/DDBJ whole genome shotgun (WGS) entry which is preliminary data.</text>
</comment>
<proteinExistence type="predicted"/>
<protein>
    <submittedName>
        <fullName evidence="1">Uncharacterized protein</fullName>
    </submittedName>
</protein>
<dbReference type="Proteomes" id="UP000283383">
    <property type="component" value="Unassembled WGS sequence"/>
</dbReference>
<accession>A0A420JAJ3</accession>
<name>A0A420JAJ3_9PEZI</name>
<gene>
    <name evidence="1" type="ORF">GcM3_008046</name>
</gene>
<evidence type="ECO:0000313" key="2">
    <source>
        <dbReference type="Proteomes" id="UP000283383"/>
    </source>
</evidence>
<organism evidence="1 2">
    <name type="scientific">Golovinomyces cichoracearum</name>
    <dbReference type="NCBI Taxonomy" id="62708"/>
    <lineage>
        <taxon>Eukaryota</taxon>
        <taxon>Fungi</taxon>
        <taxon>Dikarya</taxon>
        <taxon>Ascomycota</taxon>
        <taxon>Pezizomycotina</taxon>
        <taxon>Leotiomycetes</taxon>
        <taxon>Erysiphales</taxon>
        <taxon>Erysiphaceae</taxon>
        <taxon>Golovinomyces</taxon>
    </lineage>
</organism>
<reference evidence="1 2" key="1">
    <citation type="journal article" date="2018" name="BMC Genomics">
        <title>Comparative genome analyses reveal sequence features reflecting distinct modes of host-adaptation between dicot and monocot powdery mildew.</title>
        <authorList>
            <person name="Wu Y."/>
            <person name="Ma X."/>
            <person name="Pan Z."/>
            <person name="Kale S.D."/>
            <person name="Song Y."/>
            <person name="King H."/>
            <person name="Zhang Q."/>
            <person name="Presley C."/>
            <person name="Deng X."/>
            <person name="Wei C.I."/>
            <person name="Xiao S."/>
        </authorList>
    </citation>
    <scope>NUCLEOTIDE SEQUENCE [LARGE SCALE GENOMIC DNA]</scope>
    <source>
        <strain evidence="1">UMSG3</strain>
    </source>
</reference>